<keyword evidence="3" id="KW-1185">Reference proteome</keyword>
<dbReference type="STRING" id="1220924.W2S4J0"/>
<evidence type="ECO:0008006" key="4">
    <source>
        <dbReference type="Google" id="ProtNLM"/>
    </source>
</evidence>
<evidence type="ECO:0000313" key="2">
    <source>
        <dbReference type="EMBL" id="ETN43607.1"/>
    </source>
</evidence>
<gene>
    <name evidence="2" type="ORF">HMPREF1541_02766</name>
</gene>
<dbReference type="GO" id="GO:0007059">
    <property type="term" value="P:chromosome segregation"/>
    <property type="evidence" value="ECO:0007669"/>
    <property type="project" value="InterPro"/>
</dbReference>
<dbReference type="HOGENOM" id="CLU_031572_0_0_1"/>
<dbReference type="EMBL" id="KB822718">
    <property type="protein sequence ID" value="ETN43607.1"/>
    <property type="molecule type" value="Genomic_DNA"/>
</dbReference>
<dbReference type="RefSeq" id="XP_008715343.1">
    <property type="nucleotide sequence ID" value="XM_008717121.1"/>
</dbReference>
<dbReference type="InterPro" id="IPR007902">
    <property type="entry name" value="Chl4/mis15/CENP-N"/>
</dbReference>
<evidence type="ECO:0000313" key="3">
    <source>
        <dbReference type="Proteomes" id="UP000030752"/>
    </source>
</evidence>
<dbReference type="Proteomes" id="UP000030752">
    <property type="component" value="Unassembled WGS sequence"/>
</dbReference>
<dbReference type="InParanoid" id="W2S4J0"/>
<dbReference type="Pfam" id="PF05238">
    <property type="entry name" value="CENP-N"/>
    <property type="match status" value="1"/>
</dbReference>
<dbReference type="AlphaFoldDB" id="W2S4J0"/>
<feature type="compositionally biased region" description="Basic and acidic residues" evidence="1">
    <location>
        <begin position="385"/>
        <end position="395"/>
    </location>
</feature>
<proteinExistence type="predicted"/>
<dbReference type="GeneID" id="19970105"/>
<dbReference type="eggNOG" id="ENOG502QVRZ">
    <property type="taxonomic scope" value="Eukaryota"/>
</dbReference>
<reference evidence="2 3" key="1">
    <citation type="submission" date="2013-03" db="EMBL/GenBank/DDBJ databases">
        <title>The Genome Sequence of Phialophora europaea CBS 101466.</title>
        <authorList>
            <consortium name="The Broad Institute Genomics Platform"/>
            <person name="Cuomo C."/>
            <person name="de Hoog S."/>
            <person name="Gorbushina A."/>
            <person name="Walker B."/>
            <person name="Young S.K."/>
            <person name="Zeng Q."/>
            <person name="Gargeya S."/>
            <person name="Fitzgerald M."/>
            <person name="Haas B."/>
            <person name="Abouelleil A."/>
            <person name="Allen A.W."/>
            <person name="Alvarado L."/>
            <person name="Arachchi H.M."/>
            <person name="Berlin A.M."/>
            <person name="Chapman S.B."/>
            <person name="Gainer-Dewar J."/>
            <person name="Goldberg J."/>
            <person name="Griggs A."/>
            <person name="Gujja S."/>
            <person name="Hansen M."/>
            <person name="Howarth C."/>
            <person name="Imamovic A."/>
            <person name="Ireland A."/>
            <person name="Larimer J."/>
            <person name="McCowan C."/>
            <person name="Murphy C."/>
            <person name="Pearson M."/>
            <person name="Poon T.W."/>
            <person name="Priest M."/>
            <person name="Roberts A."/>
            <person name="Saif S."/>
            <person name="Shea T."/>
            <person name="Sisk P."/>
            <person name="Sykes S."/>
            <person name="Wortman J."/>
            <person name="Nusbaum C."/>
            <person name="Birren B."/>
        </authorList>
    </citation>
    <scope>NUCLEOTIDE SEQUENCE [LARGE SCALE GENOMIC DNA]</scope>
    <source>
        <strain evidence="2 3">CBS 101466</strain>
    </source>
</reference>
<sequence length="480" mass="51092">MTSTLVKSLSRLSRPTLIDLALHWLDKHASCAPYLASNRTIAESDEEDYLFPPAHSIGELRSIWKTLKVDEDAGSKQHVIDRIVDGDWRRGLTLYQHATIDFAYLTANDTALRWTALRLTPLESSSSLTAGASGEASEPPVAKKRKTSHGTAPQVSYPTISPSTFLQTLKASLSPLLKATYHLTTLSISPNQRLPVLRLYLSPNTAFAPRSSNIPRSARHATDTGRVMYIALPQSCPYVYVSLAGASASAASSTARGSAGAASNAKTQAQQTKMDVTTMKRLVIEAIPKALSRAHERWALEGTKLTCRGLSALGALRSGGRPGTAGGAYAVLHAEGAGKEAAEPSPVDVAARSYPSPPPEGDGEADGEEANAMFFPDKASGATEDSERASRKRKAEVDVRFGPQDQVKRARLDRVTARIADVCRPRGEGRGVVDAAPVSVTFCGADVHGGLRALAELGVLDLQCMPGWVAGEEGQSVISV</sequence>
<protein>
    <recommendedName>
        <fullName evidence="4">CHL4 family chromosome segregation protein</fullName>
    </recommendedName>
</protein>
<feature type="region of interest" description="Disordered" evidence="1">
    <location>
        <begin position="126"/>
        <end position="155"/>
    </location>
</feature>
<name>W2S4J0_CYPE1</name>
<accession>W2S4J0</accession>
<dbReference type="OrthoDB" id="6585699at2759"/>
<organism evidence="2 3">
    <name type="scientific">Cyphellophora europaea (strain CBS 101466)</name>
    <name type="common">Phialophora europaea</name>
    <dbReference type="NCBI Taxonomy" id="1220924"/>
    <lineage>
        <taxon>Eukaryota</taxon>
        <taxon>Fungi</taxon>
        <taxon>Dikarya</taxon>
        <taxon>Ascomycota</taxon>
        <taxon>Pezizomycotina</taxon>
        <taxon>Eurotiomycetes</taxon>
        <taxon>Chaetothyriomycetidae</taxon>
        <taxon>Chaetothyriales</taxon>
        <taxon>Cyphellophoraceae</taxon>
        <taxon>Cyphellophora</taxon>
    </lineage>
</organism>
<dbReference type="VEuPathDB" id="FungiDB:HMPREF1541_02766"/>
<evidence type="ECO:0000256" key="1">
    <source>
        <dbReference type="SAM" id="MobiDB-lite"/>
    </source>
</evidence>
<feature type="region of interest" description="Disordered" evidence="1">
    <location>
        <begin position="339"/>
        <end position="395"/>
    </location>
</feature>
<dbReference type="GO" id="GO:0034080">
    <property type="term" value="P:CENP-A containing chromatin assembly"/>
    <property type="evidence" value="ECO:0007669"/>
    <property type="project" value="InterPro"/>
</dbReference>
<dbReference type="Gene3D" id="3.10.20.720">
    <property type="match status" value="1"/>
</dbReference>